<feature type="transmembrane region" description="Helical" evidence="9">
    <location>
        <begin position="75"/>
        <end position="95"/>
    </location>
</feature>
<keyword evidence="2" id="KW-0813">Transport</keyword>
<dbReference type="InterPro" id="IPR005829">
    <property type="entry name" value="Sugar_transporter_CS"/>
</dbReference>
<feature type="transmembrane region" description="Helical" evidence="9">
    <location>
        <begin position="413"/>
        <end position="436"/>
    </location>
</feature>
<feature type="transmembrane region" description="Helical" evidence="9">
    <location>
        <begin position="251"/>
        <end position="270"/>
    </location>
</feature>
<keyword evidence="6 9" id="KW-1133">Transmembrane helix</keyword>
<keyword evidence="3" id="KW-1003">Cell membrane</keyword>
<dbReference type="PROSITE" id="PS50850">
    <property type="entry name" value="MFS"/>
    <property type="match status" value="1"/>
</dbReference>
<evidence type="ECO:0000256" key="8">
    <source>
        <dbReference type="SAM" id="MobiDB-lite"/>
    </source>
</evidence>
<evidence type="ECO:0000313" key="11">
    <source>
        <dbReference type="EMBL" id="UQN29793.1"/>
    </source>
</evidence>
<evidence type="ECO:0000256" key="3">
    <source>
        <dbReference type="ARBA" id="ARBA00022475"/>
    </source>
</evidence>
<dbReference type="RefSeq" id="WP_249478970.1">
    <property type="nucleotide sequence ID" value="NZ_CP097218.1"/>
</dbReference>
<feature type="transmembrane region" description="Helical" evidence="9">
    <location>
        <begin position="171"/>
        <end position="191"/>
    </location>
</feature>
<feature type="transmembrane region" description="Helical" evidence="9">
    <location>
        <begin position="212"/>
        <end position="239"/>
    </location>
</feature>
<dbReference type="Gene3D" id="1.20.1250.20">
    <property type="entry name" value="MFS general substrate transporter like domains"/>
    <property type="match status" value="2"/>
</dbReference>
<feature type="transmembrane region" description="Helical" evidence="9">
    <location>
        <begin position="147"/>
        <end position="165"/>
    </location>
</feature>
<feature type="transmembrane region" description="Helical" evidence="9">
    <location>
        <begin position="475"/>
        <end position="495"/>
    </location>
</feature>
<dbReference type="InterPro" id="IPR036259">
    <property type="entry name" value="MFS_trans_sf"/>
</dbReference>
<dbReference type="Proteomes" id="UP001055868">
    <property type="component" value="Chromosome"/>
</dbReference>
<evidence type="ECO:0000256" key="9">
    <source>
        <dbReference type="SAM" id="Phobius"/>
    </source>
</evidence>
<feature type="transmembrane region" description="Helical" evidence="9">
    <location>
        <begin position="318"/>
        <end position="340"/>
    </location>
</feature>
<comment type="subcellular location">
    <subcellularLocation>
        <location evidence="1">Cell membrane</location>
        <topology evidence="1">Multi-pass membrane protein</topology>
    </subcellularLocation>
</comment>
<keyword evidence="7 9" id="KW-0472">Membrane</keyword>
<feature type="region of interest" description="Disordered" evidence="8">
    <location>
        <begin position="281"/>
        <end position="300"/>
    </location>
</feature>
<reference evidence="11" key="1">
    <citation type="submission" date="2022-05" db="EMBL/GenBank/DDBJ databases">
        <title>Genomic analysis of Brachybacterium sp. CBA3104.</title>
        <authorList>
            <person name="Roh S.W."/>
            <person name="Kim Y.B."/>
            <person name="Kim Y."/>
        </authorList>
    </citation>
    <scope>NUCLEOTIDE SEQUENCE</scope>
    <source>
        <strain evidence="11">CBA3104</strain>
    </source>
</reference>
<evidence type="ECO:0000256" key="2">
    <source>
        <dbReference type="ARBA" id="ARBA00022448"/>
    </source>
</evidence>
<accession>A0ABY4N5G2</accession>
<dbReference type="EMBL" id="CP097218">
    <property type="protein sequence ID" value="UQN29793.1"/>
    <property type="molecule type" value="Genomic_DNA"/>
</dbReference>
<dbReference type="SUPFAM" id="SSF103473">
    <property type="entry name" value="MFS general substrate transporter"/>
    <property type="match status" value="1"/>
</dbReference>
<feature type="transmembrane region" description="Helical" evidence="9">
    <location>
        <begin position="115"/>
        <end position="135"/>
    </location>
</feature>
<feature type="compositionally biased region" description="Basic and acidic residues" evidence="8">
    <location>
        <begin position="30"/>
        <end position="40"/>
    </location>
</feature>
<dbReference type="Pfam" id="PF00083">
    <property type="entry name" value="Sugar_tr"/>
    <property type="match status" value="1"/>
</dbReference>
<evidence type="ECO:0000256" key="5">
    <source>
        <dbReference type="ARBA" id="ARBA00022847"/>
    </source>
</evidence>
<sequence length="586" mass="62328">MSSSEPSSLPGAERTLGAAPQLGPEADAQPEARSDGDRPGGARRPGRRLLGRKPKQPRLEVDDVLVVKGSKVRTAIGGTVVGNVMEWFDFGVYGYMTLMLSELFFHTGSKSLDTILTLLGFAVSFLVRPFGGLVLGPLGDKIGRQKVLFFTMAMMAIATALIGVLPTHAQIGVWAAFLLYALKLVQGFSTGGEYAGATTYVSEYAPDKKRGFYASMLDVGSYFGFALGAGSVALTHLVTSSVWGPDAMLAWGWRVPFLIAIPLGAVAIWFRARIPETPAFEATEAEQEAEAEQSHEDASSVHARKGPIGIIRYHWRELLIAVAIVAATNTAGYALTSYMPTYLGTQFGYNEMTSAATTIPALLILCVMIPFAGKASDRFGRRAVYFTGSATAVLLMLPAFWLMHQSSFLEIQVAMVIVALPVAMFIGPSAAALPALFPTAARYGAMGIAYNISVSLFGGTTPVISQTLIKWTGNSYMPALWIMFFGLVAGIAVIFMRESAKRPLLGSFPSVETAEEARELVAHQDENPLLNTSEMPIVVDPEMEAEIEAAMDVPGAGLPSDADAAPEDEGRDGSGASGADRVGAGS</sequence>
<dbReference type="PROSITE" id="PS00216">
    <property type="entry name" value="SUGAR_TRANSPORT_1"/>
    <property type="match status" value="1"/>
</dbReference>
<organism evidence="11 12">
    <name type="scientific">Brachybacterium kimchii</name>
    <dbReference type="NCBI Taxonomy" id="2942909"/>
    <lineage>
        <taxon>Bacteria</taxon>
        <taxon>Bacillati</taxon>
        <taxon>Actinomycetota</taxon>
        <taxon>Actinomycetes</taxon>
        <taxon>Micrococcales</taxon>
        <taxon>Dermabacteraceae</taxon>
        <taxon>Brachybacterium</taxon>
    </lineage>
</organism>
<keyword evidence="5" id="KW-0769">Symport</keyword>
<feature type="compositionally biased region" description="Basic residues" evidence="8">
    <location>
        <begin position="44"/>
        <end position="53"/>
    </location>
</feature>
<keyword evidence="12" id="KW-1185">Reference proteome</keyword>
<dbReference type="InterPro" id="IPR005828">
    <property type="entry name" value="MFS_sugar_transport-like"/>
</dbReference>
<proteinExistence type="predicted"/>
<evidence type="ECO:0000313" key="12">
    <source>
        <dbReference type="Proteomes" id="UP001055868"/>
    </source>
</evidence>
<keyword evidence="4 9" id="KW-0812">Transmembrane</keyword>
<name>A0ABY4N5G2_9MICO</name>
<gene>
    <name evidence="11" type="ORF">M4486_00110</name>
</gene>
<dbReference type="InterPro" id="IPR051084">
    <property type="entry name" value="H+-coupled_symporters"/>
</dbReference>
<protein>
    <submittedName>
        <fullName evidence="11">MFS transporter</fullName>
    </submittedName>
</protein>
<evidence type="ECO:0000256" key="6">
    <source>
        <dbReference type="ARBA" id="ARBA00022989"/>
    </source>
</evidence>
<dbReference type="PROSITE" id="PS00217">
    <property type="entry name" value="SUGAR_TRANSPORT_2"/>
    <property type="match status" value="1"/>
</dbReference>
<evidence type="ECO:0000256" key="7">
    <source>
        <dbReference type="ARBA" id="ARBA00023136"/>
    </source>
</evidence>
<evidence type="ECO:0000256" key="1">
    <source>
        <dbReference type="ARBA" id="ARBA00004651"/>
    </source>
</evidence>
<feature type="transmembrane region" description="Helical" evidence="9">
    <location>
        <begin position="383"/>
        <end position="401"/>
    </location>
</feature>
<dbReference type="PANTHER" id="PTHR43528">
    <property type="entry name" value="ALPHA-KETOGLUTARATE PERMEASE"/>
    <property type="match status" value="1"/>
</dbReference>
<evidence type="ECO:0000256" key="4">
    <source>
        <dbReference type="ARBA" id="ARBA00022692"/>
    </source>
</evidence>
<dbReference type="InterPro" id="IPR020846">
    <property type="entry name" value="MFS_dom"/>
</dbReference>
<feature type="region of interest" description="Disordered" evidence="8">
    <location>
        <begin position="1"/>
        <end position="53"/>
    </location>
</feature>
<feature type="transmembrane region" description="Helical" evidence="9">
    <location>
        <begin position="448"/>
        <end position="469"/>
    </location>
</feature>
<feature type="domain" description="Major facilitator superfamily (MFS) profile" evidence="10">
    <location>
        <begin position="75"/>
        <end position="501"/>
    </location>
</feature>
<feature type="transmembrane region" description="Helical" evidence="9">
    <location>
        <begin position="352"/>
        <end position="371"/>
    </location>
</feature>
<evidence type="ECO:0000259" key="10">
    <source>
        <dbReference type="PROSITE" id="PS50850"/>
    </source>
</evidence>
<dbReference type="PANTHER" id="PTHR43528:SF1">
    <property type="entry name" value="ALPHA-KETOGLUTARATE PERMEASE"/>
    <property type="match status" value="1"/>
</dbReference>
<feature type="region of interest" description="Disordered" evidence="8">
    <location>
        <begin position="552"/>
        <end position="586"/>
    </location>
</feature>